<name>A0A8C5BDZ5_GADMO</name>
<dbReference type="GO" id="GO:0005769">
    <property type="term" value="C:early endosome"/>
    <property type="evidence" value="ECO:0007669"/>
    <property type="project" value="UniProtKB-ARBA"/>
</dbReference>
<evidence type="ECO:0000256" key="12">
    <source>
        <dbReference type="ARBA" id="ARBA00051693"/>
    </source>
</evidence>
<comment type="catalytic activity">
    <reaction evidence="11">
        <text>L-threonyl-[protein] + ATP = O-phospho-L-threonyl-[protein] + ADP + H(+)</text>
        <dbReference type="Rhea" id="RHEA:46608"/>
        <dbReference type="Rhea" id="RHEA-COMP:11060"/>
        <dbReference type="Rhea" id="RHEA-COMP:11605"/>
        <dbReference type="ChEBI" id="CHEBI:15378"/>
        <dbReference type="ChEBI" id="CHEBI:30013"/>
        <dbReference type="ChEBI" id="CHEBI:30616"/>
        <dbReference type="ChEBI" id="CHEBI:61977"/>
        <dbReference type="ChEBI" id="CHEBI:456216"/>
        <dbReference type="EC" id="2.7.12.2"/>
    </reaction>
</comment>
<feature type="domain" description="Protein kinase" evidence="15">
    <location>
        <begin position="71"/>
        <end position="329"/>
    </location>
</feature>
<feature type="binding site" evidence="13">
    <location>
        <position position="100"/>
    </location>
    <ligand>
        <name>ATP</name>
        <dbReference type="ChEBI" id="CHEBI:30616"/>
    </ligand>
</feature>
<dbReference type="GO" id="GO:0005925">
    <property type="term" value="C:focal adhesion"/>
    <property type="evidence" value="ECO:0007669"/>
    <property type="project" value="UniProtKB-ARBA"/>
</dbReference>
<dbReference type="EC" id="2.7.12.2" evidence="9"/>
<comment type="catalytic activity">
    <reaction evidence="10">
        <text>L-seryl-[protein] + ATP = O-phospho-L-seryl-[protein] + ADP + H(+)</text>
        <dbReference type="Rhea" id="RHEA:17989"/>
        <dbReference type="Rhea" id="RHEA-COMP:9863"/>
        <dbReference type="Rhea" id="RHEA-COMP:11604"/>
        <dbReference type="ChEBI" id="CHEBI:15378"/>
        <dbReference type="ChEBI" id="CHEBI:29999"/>
        <dbReference type="ChEBI" id="CHEBI:30616"/>
        <dbReference type="ChEBI" id="CHEBI:83421"/>
        <dbReference type="ChEBI" id="CHEBI:456216"/>
        <dbReference type="EC" id="2.7.12.2"/>
    </reaction>
</comment>
<dbReference type="Gene3D" id="3.30.200.20">
    <property type="entry name" value="Phosphorylase Kinase, domain 1"/>
    <property type="match status" value="1"/>
</dbReference>
<dbReference type="GO" id="GO:0090170">
    <property type="term" value="P:regulation of Golgi inheritance"/>
    <property type="evidence" value="ECO:0007669"/>
    <property type="project" value="UniProtKB-ARBA"/>
</dbReference>
<reference evidence="16" key="1">
    <citation type="submission" date="2025-08" db="UniProtKB">
        <authorList>
            <consortium name="Ensembl"/>
        </authorList>
    </citation>
    <scope>IDENTIFICATION</scope>
</reference>
<dbReference type="InterPro" id="IPR011009">
    <property type="entry name" value="Kinase-like_dom_sf"/>
</dbReference>
<dbReference type="Gene3D" id="1.10.510.10">
    <property type="entry name" value="Transferase(Phosphotransferase) domain 1"/>
    <property type="match status" value="1"/>
</dbReference>
<evidence type="ECO:0000256" key="7">
    <source>
        <dbReference type="ARBA" id="ARBA00023137"/>
    </source>
</evidence>
<accession>A0A8C5BDZ5</accession>
<evidence type="ECO:0000256" key="14">
    <source>
        <dbReference type="SAM" id="MobiDB-lite"/>
    </source>
</evidence>
<evidence type="ECO:0000313" key="17">
    <source>
        <dbReference type="Proteomes" id="UP000694546"/>
    </source>
</evidence>
<feature type="region of interest" description="Disordered" evidence="14">
    <location>
        <begin position="264"/>
        <end position="291"/>
    </location>
</feature>
<dbReference type="SUPFAM" id="SSF56112">
    <property type="entry name" value="Protein kinase-like (PK-like)"/>
    <property type="match status" value="1"/>
</dbReference>
<keyword evidence="5" id="KW-0418">Kinase</keyword>
<dbReference type="AlphaFoldDB" id="A0A8C5BDZ5"/>
<keyword evidence="1" id="KW-0723">Serine/threonine-protein kinase</keyword>
<sequence length="360" mass="39762">MAPKRRPVPLNITPIGEGQAISTTIDAASEANFEALQKKLGELDLDEQQRKRLEAFLTQKAQVGELKDDDFHPICELGAGNGGVVNKVRHRPSSLVMARKLIHLEIKPAIRNQIIRELQVLHECNSPYIVGFYGAFYSDGEISICMEHMDGGSLDQVLKEARRIPEDILGKVSIAVDVKPSNILVNCRGEIKLCDFGVSGQLIDSMANSFVGTRSYMSPERLQGTHYSVQSDVWSMGLSLVELAVGRYPIPPPDAKELEAVFGRPIPDGAEGEPHANTQRPRPPGRPVSGKARPAMAIFELLDYIVNEPPPKLPNVFTADFQEFNHTFIKRAEVEEVDFAGWLCRTMGLNQPSTPTRATD</sequence>
<keyword evidence="17" id="KW-1185">Reference proteome</keyword>
<dbReference type="GO" id="GO:0004708">
    <property type="term" value="F:MAP kinase kinase activity"/>
    <property type="evidence" value="ECO:0007669"/>
    <property type="project" value="UniProtKB-EC"/>
</dbReference>
<evidence type="ECO:0000256" key="8">
    <source>
        <dbReference type="ARBA" id="ARBA00038035"/>
    </source>
</evidence>
<dbReference type="Proteomes" id="UP000694546">
    <property type="component" value="Chromosome 12"/>
</dbReference>
<dbReference type="GO" id="GO:0005524">
    <property type="term" value="F:ATP binding"/>
    <property type="evidence" value="ECO:0007669"/>
    <property type="project" value="UniProtKB-UniRule"/>
</dbReference>
<dbReference type="InterPro" id="IPR017441">
    <property type="entry name" value="Protein_kinase_ATP_BS"/>
</dbReference>
<proteinExistence type="inferred from homology"/>
<evidence type="ECO:0000256" key="2">
    <source>
        <dbReference type="ARBA" id="ARBA00022553"/>
    </source>
</evidence>
<dbReference type="PROSITE" id="PS00107">
    <property type="entry name" value="PROTEIN_KINASE_ATP"/>
    <property type="match status" value="1"/>
</dbReference>
<dbReference type="PROSITE" id="PS50011">
    <property type="entry name" value="PROTEIN_KINASE_DOM"/>
    <property type="match status" value="1"/>
</dbReference>
<comment type="similarity">
    <text evidence="8">Belongs to the protein kinase superfamily. STE Ser/Thr protein kinase family. MAP kinase kinase subfamily.</text>
</comment>
<keyword evidence="2" id="KW-0597">Phosphoprotein</keyword>
<comment type="catalytic activity">
    <reaction evidence="12">
        <text>L-tyrosyl-[protein] + ATP = O-phospho-L-tyrosyl-[protein] + ADP + H(+)</text>
        <dbReference type="Rhea" id="RHEA:10596"/>
        <dbReference type="Rhea" id="RHEA-COMP:10136"/>
        <dbReference type="Rhea" id="RHEA-COMP:20101"/>
        <dbReference type="ChEBI" id="CHEBI:15378"/>
        <dbReference type="ChEBI" id="CHEBI:30616"/>
        <dbReference type="ChEBI" id="CHEBI:46858"/>
        <dbReference type="ChEBI" id="CHEBI:61978"/>
        <dbReference type="ChEBI" id="CHEBI:456216"/>
        <dbReference type="EC" id="2.7.12.2"/>
    </reaction>
</comment>
<keyword evidence="6 13" id="KW-0067">ATP-binding</keyword>
<dbReference type="GO" id="GO:2000641">
    <property type="term" value="P:regulation of early endosome to late endosome transport"/>
    <property type="evidence" value="ECO:0007669"/>
    <property type="project" value="UniProtKB-ARBA"/>
</dbReference>
<dbReference type="InterPro" id="IPR000719">
    <property type="entry name" value="Prot_kinase_dom"/>
</dbReference>
<evidence type="ECO:0000256" key="9">
    <source>
        <dbReference type="ARBA" id="ARBA00038999"/>
    </source>
</evidence>
<evidence type="ECO:0000256" key="3">
    <source>
        <dbReference type="ARBA" id="ARBA00022679"/>
    </source>
</evidence>
<dbReference type="GO" id="GO:0032872">
    <property type="term" value="P:regulation of stress-activated MAPK cascade"/>
    <property type="evidence" value="ECO:0007669"/>
    <property type="project" value="UniProtKB-ARBA"/>
</dbReference>
<reference evidence="16" key="2">
    <citation type="submission" date="2025-09" db="UniProtKB">
        <authorList>
            <consortium name="Ensembl"/>
        </authorList>
    </citation>
    <scope>IDENTIFICATION</scope>
</reference>
<evidence type="ECO:0000256" key="4">
    <source>
        <dbReference type="ARBA" id="ARBA00022741"/>
    </source>
</evidence>
<dbReference type="InterPro" id="IPR050915">
    <property type="entry name" value="MAP_kinase_kinase"/>
</dbReference>
<keyword evidence="3" id="KW-0808">Transferase</keyword>
<evidence type="ECO:0000259" key="15">
    <source>
        <dbReference type="PROSITE" id="PS50011"/>
    </source>
</evidence>
<dbReference type="GeneTree" id="ENSGT00940000153487"/>
<dbReference type="GO" id="GO:0004713">
    <property type="term" value="F:protein tyrosine kinase activity"/>
    <property type="evidence" value="ECO:0007669"/>
    <property type="project" value="UniProtKB-KW"/>
</dbReference>
<evidence type="ECO:0000313" key="16">
    <source>
        <dbReference type="Ensembl" id="ENSGMOP00000044944.1"/>
    </source>
</evidence>
<dbReference type="SMART" id="SM00220">
    <property type="entry name" value="S_TKc"/>
    <property type="match status" value="1"/>
</dbReference>
<dbReference type="GO" id="GO:0004674">
    <property type="term" value="F:protein serine/threonine kinase activity"/>
    <property type="evidence" value="ECO:0007669"/>
    <property type="project" value="UniProtKB-KW"/>
</dbReference>
<gene>
    <name evidence="16" type="primary">map2k2a</name>
</gene>
<organism evidence="16 17">
    <name type="scientific">Gadus morhua</name>
    <name type="common">Atlantic cod</name>
    <dbReference type="NCBI Taxonomy" id="8049"/>
    <lineage>
        <taxon>Eukaryota</taxon>
        <taxon>Metazoa</taxon>
        <taxon>Chordata</taxon>
        <taxon>Craniata</taxon>
        <taxon>Vertebrata</taxon>
        <taxon>Euteleostomi</taxon>
        <taxon>Actinopterygii</taxon>
        <taxon>Neopterygii</taxon>
        <taxon>Teleostei</taxon>
        <taxon>Neoteleostei</taxon>
        <taxon>Acanthomorphata</taxon>
        <taxon>Zeiogadaria</taxon>
        <taxon>Gadariae</taxon>
        <taxon>Gadiformes</taxon>
        <taxon>Gadoidei</taxon>
        <taxon>Gadidae</taxon>
        <taxon>Gadus</taxon>
    </lineage>
</organism>
<dbReference type="Pfam" id="PF00069">
    <property type="entry name" value="Pkinase"/>
    <property type="match status" value="1"/>
</dbReference>
<evidence type="ECO:0000256" key="6">
    <source>
        <dbReference type="ARBA" id="ARBA00022840"/>
    </source>
</evidence>
<dbReference type="Ensembl" id="ENSGMOT00000067675.1">
    <property type="protein sequence ID" value="ENSGMOP00000044944.1"/>
    <property type="gene ID" value="ENSGMOG00000008913.2"/>
</dbReference>
<protein>
    <recommendedName>
        <fullName evidence="9">mitogen-activated protein kinase kinase</fullName>
        <ecNumber evidence="9">2.7.12.2</ecNumber>
    </recommendedName>
</protein>
<dbReference type="PANTHER" id="PTHR47448">
    <property type="entry name" value="DUAL SPECIFICITY MITOGEN-ACTIVATED PROTEIN KINASE KINASE DSOR1-LIKE PROTEIN"/>
    <property type="match status" value="1"/>
</dbReference>
<dbReference type="GO" id="GO:0005829">
    <property type="term" value="C:cytosol"/>
    <property type="evidence" value="ECO:0007669"/>
    <property type="project" value="UniProtKB-ARBA"/>
</dbReference>
<evidence type="ECO:0000256" key="5">
    <source>
        <dbReference type="ARBA" id="ARBA00022777"/>
    </source>
</evidence>
<dbReference type="GO" id="GO:0005770">
    <property type="term" value="C:late endosome"/>
    <property type="evidence" value="ECO:0007669"/>
    <property type="project" value="UniProtKB-ARBA"/>
</dbReference>
<evidence type="ECO:0000256" key="10">
    <source>
        <dbReference type="ARBA" id="ARBA00049014"/>
    </source>
</evidence>
<evidence type="ECO:0000256" key="11">
    <source>
        <dbReference type="ARBA" id="ARBA00049299"/>
    </source>
</evidence>
<evidence type="ECO:0000256" key="13">
    <source>
        <dbReference type="PROSITE-ProRule" id="PRU10141"/>
    </source>
</evidence>
<dbReference type="GO" id="GO:0005739">
    <property type="term" value="C:mitochondrion"/>
    <property type="evidence" value="ECO:0007669"/>
    <property type="project" value="UniProtKB-ARBA"/>
</dbReference>
<keyword evidence="7" id="KW-0829">Tyrosine-protein kinase</keyword>
<dbReference type="PANTHER" id="PTHR47448:SF3">
    <property type="entry name" value="MITOGEN-ACTIVATED PROTEIN KINASE KINASE 2"/>
    <property type="match status" value="1"/>
</dbReference>
<evidence type="ECO:0000256" key="1">
    <source>
        <dbReference type="ARBA" id="ARBA00022527"/>
    </source>
</evidence>
<keyword evidence="4 13" id="KW-0547">Nucleotide-binding</keyword>